<dbReference type="InterPro" id="IPR038330">
    <property type="entry name" value="TspO/MBR-related_sf"/>
</dbReference>
<protein>
    <submittedName>
        <fullName evidence="7">Tryptophan-rich sensory protein</fullName>
    </submittedName>
</protein>
<dbReference type="CDD" id="cd15904">
    <property type="entry name" value="TSPO_MBR"/>
    <property type="match status" value="1"/>
</dbReference>
<comment type="similarity">
    <text evidence="2">Belongs to the TspO/BZRP family.</text>
</comment>
<reference evidence="7 8" key="1">
    <citation type="submission" date="2022-07" db="EMBL/GenBank/DDBJ databases">
        <title>Fecal culturing of patients with breast cancer.</title>
        <authorList>
            <person name="Teng N.M.Y."/>
            <person name="Kiu R."/>
            <person name="Evans R."/>
            <person name="Baker D.J."/>
            <person name="Zenner C."/>
            <person name="Robinson S.D."/>
            <person name="Hall L.J."/>
        </authorList>
    </citation>
    <scope>NUCLEOTIDE SEQUENCE [LARGE SCALE GENOMIC DNA]</scope>
    <source>
        <strain evidence="7 8">LH1063</strain>
    </source>
</reference>
<dbReference type="Gene3D" id="1.20.1260.100">
    <property type="entry name" value="TspO/MBR protein"/>
    <property type="match status" value="1"/>
</dbReference>
<name>A0ABT1MDU1_9BACT</name>
<feature type="transmembrane region" description="Helical" evidence="6">
    <location>
        <begin position="76"/>
        <end position="96"/>
    </location>
</feature>
<keyword evidence="3 6" id="KW-0812">Transmembrane</keyword>
<keyword evidence="5 6" id="KW-0472">Membrane</keyword>
<evidence type="ECO:0000313" key="8">
    <source>
        <dbReference type="Proteomes" id="UP001205603"/>
    </source>
</evidence>
<accession>A0ABT1MDU1</accession>
<evidence type="ECO:0000256" key="3">
    <source>
        <dbReference type="ARBA" id="ARBA00022692"/>
    </source>
</evidence>
<evidence type="ECO:0000256" key="4">
    <source>
        <dbReference type="ARBA" id="ARBA00022989"/>
    </source>
</evidence>
<dbReference type="PANTHER" id="PTHR10057">
    <property type="entry name" value="PERIPHERAL-TYPE BENZODIAZEPINE RECEPTOR"/>
    <property type="match status" value="1"/>
</dbReference>
<organism evidence="7 8">
    <name type="scientific">Coprobacter tertius</name>
    <dbReference type="NCBI Taxonomy" id="2944915"/>
    <lineage>
        <taxon>Bacteria</taxon>
        <taxon>Pseudomonadati</taxon>
        <taxon>Bacteroidota</taxon>
        <taxon>Bacteroidia</taxon>
        <taxon>Bacteroidales</taxon>
        <taxon>Barnesiellaceae</taxon>
        <taxon>Coprobacter</taxon>
    </lineage>
</organism>
<dbReference type="InterPro" id="IPR004307">
    <property type="entry name" value="TspO_MBR"/>
</dbReference>
<feature type="transmembrane region" description="Helical" evidence="6">
    <location>
        <begin position="102"/>
        <end position="120"/>
    </location>
</feature>
<evidence type="ECO:0000256" key="2">
    <source>
        <dbReference type="ARBA" id="ARBA00007524"/>
    </source>
</evidence>
<dbReference type="Proteomes" id="UP001205603">
    <property type="component" value="Unassembled WGS sequence"/>
</dbReference>
<evidence type="ECO:0000256" key="1">
    <source>
        <dbReference type="ARBA" id="ARBA00004141"/>
    </source>
</evidence>
<comment type="subcellular location">
    <subcellularLocation>
        <location evidence="1">Membrane</location>
        <topology evidence="1">Multi-pass membrane protein</topology>
    </subcellularLocation>
</comment>
<feature type="transmembrane region" description="Helical" evidence="6">
    <location>
        <begin position="7"/>
        <end position="26"/>
    </location>
</feature>
<proteinExistence type="inferred from homology"/>
<keyword evidence="4 6" id="KW-1133">Transmembrane helix</keyword>
<feature type="transmembrane region" description="Helical" evidence="6">
    <location>
        <begin position="132"/>
        <end position="152"/>
    </location>
</feature>
<dbReference type="PANTHER" id="PTHR10057:SF0">
    <property type="entry name" value="TRANSLOCATOR PROTEIN"/>
    <property type="match status" value="1"/>
</dbReference>
<feature type="transmembrane region" description="Helical" evidence="6">
    <location>
        <begin position="46"/>
        <end position="67"/>
    </location>
</feature>
<dbReference type="EMBL" id="JANDHW010000001">
    <property type="protein sequence ID" value="MCP9610797.1"/>
    <property type="molecule type" value="Genomic_DNA"/>
</dbReference>
<gene>
    <name evidence="7" type="ORF">NMU02_01650</name>
</gene>
<evidence type="ECO:0000256" key="6">
    <source>
        <dbReference type="SAM" id="Phobius"/>
    </source>
</evidence>
<keyword evidence="8" id="KW-1185">Reference proteome</keyword>
<dbReference type="RefSeq" id="WP_255025377.1">
    <property type="nucleotide sequence ID" value="NZ_JANDHW010000001.1"/>
</dbReference>
<dbReference type="PIRSF" id="PIRSF005859">
    <property type="entry name" value="PBR"/>
    <property type="match status" value="1"/>
</dbReference>
<evidence type="ECO:0000313" key="7">
    <source>
        <dbReference type="EMBL" id="MCP9610797.1"/>
    </source>
</evidence>
<dbReference type="Pfam" id="PF03073">
    <property type="entry name" value="TspO_MBR"/>
    <property type="match status" value="1"/>
</dbReference>
<sequence length="154" mass="18060">MKKISGFLIPIIICFLIGVSASFIQSDSIEHWYPFLNKPTLTPPNIVFPIAWSILYLCMGISIGFIINSDSTRKKYFIGLFALQLFLNFMWSILFFYFKNPFWGLIDILALDIIIINYSIRTYKEFRVSSLLFIPYIAWVTFASYLNLYILYNN</sequence>
<evidence type="ECO:0000256" key="5">
    <source>
        <dbReference type="ARBA" id="ARBA00023136"/>
    </source>
</evidence>
<comment type="caution">
    <text evidence="7">The sequence shown here is derived from an EMBL/GenBank/DDBJ whole genome shotgun (WGS) entry which is preliminary data.</text>
</comment>